<reference evidence="1 2" key="1">
    <citation type="submission" date="2013-08" db="EMBL/GenBank/DDBJ databases">
        <authorList>
            <person name="Weinstock G."/>
            <person name="Sodergren E."/>
            <person name="Wylie T."/>
            <person name="Fulton L."/>
            <person name="Fulton R."/>
            <person name="Fronick C."/>
            <person name="O'Laughlin M."/>
            <person name="Godfrey J."/>
            <person name="Miner T."/>
            <person name="Herter B."/>
            <person name="Appelbaum E."/>
            <person name="Cordes M."/>
            <person name="Lek S."/>
            <person name="Wollam A."/>
            <person name="Pepin K.H."/>
            <person name="Palsikar V.B."/>
            <person name="Mitreva M."/>
            <person name="Wilson R.K."/>
        </authorList>
    </citation>
    <scope>NUCLEOTIDE SEQUENCE [LARGE SCALE GENOMIC DNA]</scope>
    <source>
        <strain evidence="1 2">F0580</strain>
    </source>
</reference>
<keyword evidence="2" id="KW-1185">Reference proteome</keyword>
<sequence length="48" mass="5512">MQACGARSGWVQCALADYIAFVLLRAVCLLYQYPERLREHARKVLTVQ</sequence>
<dbReference type="STRING" id="419015.HMPREF3214_00814"/>
<dbReference type="HOGENOM" id="CLU_3148716_0_0_11"/>
<dbReference type="Proteomes" id="UP000016519">
    <property type="component" value="Unassembled WGS sequence"/>
</dbReference>
<dbReference type="EMBL" id="AWSI01000043">
    <property type="protein sequence ID" value="ERH29537.1"/>
    <property type="molecule type" value="Genomic_DNA"/>
</dbReference>
<proteinExistence type="predicted"/>
<protein>
    <submittedName>
        <fullName evidence="1">Uncharacterized protein</fullName>
    </submittedName>
</protein>
<name>U1SFW2_9BIFI</name>
<evidence type="ECO:0000313" key="1">
    <source>
        <dbReference type="EMBL" id="ERH29537.1"/>
    </source>
</evidence>
<evidence type="ECO:0000313" key="2">
    <source>
        <dbReference type="Proteomes" id="UP000016519"/>
    </source>
</evidence>
<gene>
    <name evidence="1" type="ORF">HMPREF9244_01599</name>
</gene>
<comment type="caution">
    <text evidence="1">The sequence shown here is derived from an EMBL/GenBank/DDBJ whole genome shotgun (WGS) entry which is preliminary data.</text>
</comment>
<organism evidence="1 2">
    <name type="scientific">Alloscardovia omnicolens F0580</name>
    <dbReference type="NCBI Taxonomy" id="1321816"/>
    <lineage>
        <taxon>Bacteria</taxon>
        <taxon>Bacillati</taxon>
        <taxon>Actinomycetota</taxon>
        <taxon>Actinomycetes</taxon>
        <taxon>Bifidobacteriales</taxon>
        <taxon>Bifidobacteriaceae</taxon>
        <taxon>Alloscardovia</taxon>
    </lineage>
</organism>
<accession>U1SFW2</accession>
<dbReference type="AlphaFoldDB" id="U1SFW2"/>